<dbReference type="PANTHER" id="PTHR30136">
    <property type="entry name" value="HELIX-TURN-HELIX TRANSCRIPTIONAL REGULATOR, ICLR FAMILY"/>
    <property type="match status" value="1"/>
</dbReference>
<evidence type="ECO:0000259" key="1">
    <source>
        <dbReference type="PROSITE" id="PS51078"/>
    </source>
</evidence>
<dbReference type="AlphaFoldDB" id="A0A9X3EBK4"/>
<dbReference type="InterPro" id="IPR029016">
    <property type="entry name" value="GAF-like_dom_sf"/>
</dbReference>
<dbReference type="EMBL" id="JAPNOA010000018">
    <property type="protein sequence ID" value="MCY0964592.1"/>
    <property type="molecule type" value="Genomic_DNA"/>
</dbReference>
<evidence type="ECO:0000313" key="3">
    <source>
        <dbReference type="Proteomes" id="UP001150830"/>
    </source>
</evidence>
<name>A0A9X3EBK4_9GAMM</name>
<sequence>MIKSVESALNHPLQLFTKYSLRSAATCTSVGLVLLAHQASEVIENFANNLVPATPKSMTSADVLRERLHNIRHSGHVIVRDEWQFGLLAVSVAIYENGEVSACITISGTSDRLTAAVAESLLPAMHKAAADISTLMRGGFGR</sequence>
<dbReference type="PROSITE" id="PS51078">
    <property type="entry name" value="ICLR_ED"/>
    <property type="match status" value="1"/>
</dbReference>
<dbReference type="SUPFAM" id="SSF55781">
    <property type="entry name" value="GAF domain-like"/>
    <property type="match status" value="1"/>
</dbReference>
<gene>
    <name evidence="2" type="ORF">OUO13_05280</name>
</gene>
<dbReference type="Pfam" id="PF01614">
    <property type="entry name" value="IclR_C"/>
    <property type="match status" value="1"/>
</dbReference>
<dbReference type="GO" id="GO:0003700">
    <property type="term" value="F:DNA-binding transcription factor activity"/>
    <property type="evidence" value="ECO:0007669"/>
    <property type="project" value="TreeGrafter"/>
</dbReference>
<comment type="caution">
    <text evidence="2">The sequence shown here is derived from an EMBL/GenBank/DDBJ whole genome shotgun (WGS) entry which is preliminary data.</text>
</comment>
<proteinExistence type="predicted"/>
<dbReference type="InterPro" id="IPR014757">
    <property type="entry name" value="Tscrpt_reg_IclR_C"/>
</dbReference>
<dbReference type="Gene3D" id="3.30.450.40">
    <property type="match status" value="1"/>
</dbReference>
<evidence type="ECO:0000313" key="2">
    <source>
        <dbReference type="EMBL" id="MCY0964592.1"/>
    </source>
</evidence>
<dbReference type="GO" id="GO:0045892">
    <property type="term" value="P:negative regulation of DNA-templated transcription"/>
    <property type="evidence" value="ECO:0007669"/>
    <property type="project" value="TreeGrafter"/>
</dbReference>
<dbReference type="RefSeq" id="WP_283172807.1">
    <property type="nucleotide sequence ID" value="NZ_JAPNOA010000018.1"/>
</dbReference>
<organism evidence="2 3">
    <name type="scientific">Parathalassolituus penaei</name>
    <dbReference type="NCBI Taxonomy" id="2997323"/>
    <lineage>
        <taxon>Bacteria</taxon>
        <taxon>Pseudomonadati</taxon>
        <taxon>Pseudomonadota</taxon>
        <taxon>Gammaproteobacteria</taxon>
        <taxon>Oceanospirillales</taxon>
        <taxon>Oceanospirillaceae</taxon>
        <taxon>Parathalassolituus</taxon>
    </lineage>
</organism>
<protein>
    <recommendedName>
        <fullName evidence="1">IclR-ED domain-containing protein</fullName>
    </recommendedName>
</protein>
<reference evidence="2" key="1">
    <citation type="submission" date="2022-11" db="EMBL/GenBank/DDBJ databases">
        <title>Parathalassolutuus dongxingensis gen. nov., sp. nov., a novel member of family Oceanospirillaceae isolated from a coastal shrimp pond in Guangxi, China.</title>
        <authorList>
            <person name="Chen H."/>
        </authorList>
    </citation>
    <scope>NUCLEOTIDE SEQUENCE</scope>
    <source>
        <strain evidence="2">G-43</strain>
    </source>
</reference>
<dbReference type="InterPro" id="IPR050707">
    <property type="entry name" value="HTH_MetabolicPath_Reg"/>
</dbReference>
<dbReference type="GO" id="GO:0003677">
    <property type="term" value="F:DNA binding"/>
    <property type="evidence" value="ECO:0007669"/>
    <property type="project" value="TreeGrafter"/>
</dbReference>
<accession>A0A9X3EBK4</accession>
<feature type="domain" description="IclR-ED" evidence="1">
    <location>
        <begin position="1"/>
        <end position="138"/>
    </location>
</feature>
<keyword evidence="3" id="KW-1185">Reference proteome</keyword>
<dbReference type="PANTHER" id="PTHR30136:SF35">
    <property type="entry name" value="HTH-TYPE TRANSCRIPTIONAL REGULATOR RV1719"/>
    <property type="match status" value="1"/>
</dbReference>
<dbReference type="Proteomes" id="UP001150830">
    <property type="component" value="Unassembled WGS sequence"/>
</dbReference>